<sequence length="92" mass="9990">MDDSQASLILMTCTGAGPGTPLQMLGTSAITYTWLTFLTSTREMLDIYVLTVLVSTYGVTGYYPRMKGPPRWAWSVGIYEESGTPDAALTTV</sequence>
<evidence type="ECO:0000256" key="1">
    <source>
        <dbReference type="SAM" id="Phobius"/>
    </source>
</evidence>
<keyword evidence="1" id="KW-0812">Transmembrane</keyword>
<dbReference type="RefSeq" id="XP_003175323.1">
    <property type="nucleotide sequence ID" value="XM_003175275.1"/>
</dbReference>
<name>E4UPB4_ARTGP</name>
<dbReference type="HOGENOM" id="CLU_2412814_0_0_1"/>
<dbReference type="GeneID" id="10030630"/>
<protein>
    <submittedName>
        <fullName evidence="2">Uncharacterized protein</fullName>
    </submittedName>
</protein>
<gene>
    <name evidence="2" type="ORF">MGYG_02852</name>
</gene>
<keyword evidence="1" id="KW-0472">Membrane</keyword>
<feature type="transmembrane region" description="Helical" evidence="1">
    <location>
        <begin position="45"/>
        <end position="63"/>
    </location>
</feature>
<keyword evidence="1" id="KW-1133">Transmembrane helix</keyword>
<evidence type="ECO:0000313" key="3">
    <source>
        <dbReference type="Proteomes" id="UP000002669"/>
    </source>
</evidence>
<proteinExistence type="predicted"/>
<keyword evidence="3" id="KW-1185">Reference proteome</keyword>
<reference evidence="3" key="1">
    <citation type="journal article" date="2012" name="MBio">
        <title>Comparative genome analysis of Trichophyton rubrum and related dermatophytes reveals candidate genes involved in infection.</title>
        <authorList>
            <person name="Martinez D.A."/>
            <person name="Oliver B.G."/>
            <person name="Graeser Y."/>
            <person name="Goldberg J.M."/>
            <person name="Li W."/>
            <person name="Martinez-Rossi N.M."/>
            <person name="Monod M."/>
            <person name="Shelest E."/>
            <person name="Barton R.C."/>
            <person name="Birch E."/>
            <person name="Brakhage A.A."/>
            <person name="Chen Z."/>
            <person name="Gurr S.J."/>
            <person name="Heiman D."/>
            <person name="Heitman J."/>
            <person name="Kosti I."/>
            <person name="Rossi A."/>
            <person name="Saif S."/>
            <person name="Samalova M."/>
            <person name="Saunders C.W."/>
            <person name="Shea T."/>
            <person name="Summerbell R.C."/>
            <person name="Xu J."/>
            <person name="Young S."/>
            <person name="Zeng Q."/>
            <person name="Birren B.W."/>
            <person name="Cuomo C.A."/>
            <person name="White T.C."/>
        </authorList>
    </citation>
    <scope>NUCLEOTIDE SEQUENCE [LARGE SCALE GENOMIC DNA]</scope>
    <source>
        <strain evidence="3">ATCC MYA-4604 / CBS 118893</strain>
    </source>
</reference>
<dbReference type="EMBL" id="DS989823">
    <property type="protein sequence ID" value="EFQ99840.1"/>
    <property type="molecule type" value="Genomic_DNA"/>
</dbReference>
<accession>E4UPB4</accession>
<dbReference type="VEuPathDB" id="FungiDB:MGYG_02852"/>
<evidence type="ECO:0000313" key="2">
    <source>
        <dbReference type="EMBL" id="EFQ99840.1"/>
    </source>
</evidence>
<dbReference type="Proteomes" id="UP000002669">
    <property type="component" value="Unassembled WGS sequence"/>
</dbReference>
<organism evidence="3">
    <name type="scientific">Arthroderma gypseum (strain ATCC MYA-4604 / CBS 118893)</name>
    <name type="common">Microsporum gypseum</name>
    <dbReference type="NCBI Taxonomy" id="535722"/>
    <lineage>
        <taxon>Eukaryota</taxon>
        <taxon>Fungi</taxon>
        <taxon>Dikarya</taxon>
        <taxon>Ascomycota</taxon>
        <taxon>Pezizomycotina</taxon>
        <taxon>Eurotiomycetes</taxon>
        <taxon>Eurotiomycetidae</taxon>
        <taxon>Onygenales</taxon>
        <taxon>Arthrodermataceae</taxon>
        <taxon>Nannizzia</taxon>
    </lineage>
</organism>
<dbReference type="InParanoid" id="E4UPB4"/>
<dbReference type="AlphaFoldDB" id="E4UPB4"/>